<dbReference type="Proteomes" id="UP000257067">
    <property type="component" value="Unassembled WGS sequence"/>
</dbReference>
<dbReference type="GO" id="GO:0009252">
    <property type="term" value="P:peptidoglycan biosynthetic process"/>
    <property type="evidence" value="ECO:0007669"/>
    <property type="project" value="UniProtKB-UniRule"/>
</dbReference>
<evidence type="ECO:0000256" key="2">
    <source>
        <dbReference type="ARBA" id="ARBA00004752"/>
    </source>
</evidence>
<dbReference type="RefSeq" id="WP_104724853.1">
    <property type="nucleotide sequence ID" value="NZ_FZNE01000009.1"/>
</dbReference>
<dbReference type="SUPFAM" id="SSF53623">
    <property type="entry name" value="MurD-like peptide ligases, catalytic domain"/>
    <property type="match status" value="1"/>
</dbReference>
<keyword evidence="7" id="KW-0133">Cell shape</keyword>
<evidence type="ECO:0000313" key="9">
    <source>
        <dbReference type="EMBL" id="RDU68911.1"/>
    </source>
</evidence>
<dbReference type="Gene3D" id="3.40.1190.10">
    <property type="entry name" value="Mur-like, catalytic domain"/>
    <property type="match status" value="1"/>
</dbReference>
<dbReference type="PANTHER" id="PTHR43692:SF1">
    <property type="entry name" value="UDP-N-ACETYLMURAMOYLALANINE--D-GLUTAMATE LIGASE"/>
    <property type="match status" value="1"/>
</dbReference>
<dbReference type="OrthoDB" id="9809796at2"/>
<gene>
    <name evidence="7" type="primary">murD</name>
    <name evidence="9" type="ORF">CQA62_04715</name>
</gene>
<protein>
    <recommendedName>
        <fullName evidence="7">UDP-N-acetylmuramoylalanine--D-glutamate ligase</fullName>
        <ecNumber evidence="7">6.3.2.9</ecNumber>
    </recommendedName>
    <alternativeName>
        <fullName evidence="7">D-glutamic acid-adding enzyme</fullName>
    </alternativeName>
    <alternativeName>
        <fullName evidence="7">UDP-N-acetylmuramoyl-L-alanyl-D-glutamate synthetase</fullName>
    </alternativeName>
</protein>
<comment type="catalytic activity">
    <reaction evidence="7">
        <text>UDP-N-acetyl-alpha-D-muramoyl-L-alanine + D-glutamate + ATP = UDP-N-acetyl-alpha-D-muramoyl-L-alanyl-D-glutamate + ADP + phosphate + H(+)</text>
        <dbReference type="Rhea" id="RHEA:16429"/>
        <dbReference type="ChEBI" id="CHEBI:15378"/>
        <dbReference type="ChEBI" id="CHEBI:29986"/>
        <dbReference type="ChEBI" id="CHEBI:30616"/>
        <dbReference type="ChEBI" id="CHEBI:43474"/>
        <dbReference type="ChEBI" id="CHEBI:83898"/>
        <dbReference type="ChEBI" id="CHEBI:83900"/>
        <dbReference type="ChEBI" id="CHEBI:456216"/>
        <dbReference type="EC" id="6.3.2.9"/>
    </reaction>
</comment>
<dbReference type="HAMAP" id="MF_00639">
    <property type="entry name" value="MurD"/>
    <property type="match status" value="1"/>
</dbReference>
<proteinExistence type="inferred from homology"/>
<dbReference type="InterPro" id="IPR036615">
    <property type="entry name" value="Mur_ligase_C_dom_sf"/>
</dbReference>
<comment type="subcellular location">
    <subcellularLocation>
        <location evidence="1 7">Cytoplasm</location>
    </subcellularLocation>
</comment>
<comment type="pathway">
    <text evidence="2 7">Cell wall biogenesis; peptidoglycan biosynthesis.</text>
</comment>
<keyword evidence="5 7" id="KW-0547">Nucleotide-binding</keyword>
<dbReference type="GO" id="GO:0008764">
    <property type="term" value="F:UDP-N-acetylmuramoylalanine-D-glutamate ligase activity"/>
    <property type="evidence" value="ECO:0007669"/>
    <property type="project" value="UniProtKB-UniRule"/>
</dbReference>
<dbReference type="GO" id="GO:0005524">
    <property type="term" value="F:ATP binding"/>
    <property type="evidence" value="ECO:0007669"/>
    <property type="project" value="UniProtKB-UniRule"/>
</dbReference>
<feature type="domain" description="Mur ligase central" evidence="8">
    <location>
        <begin position="93"/>
        <end position="195"/>
    </location>
</feature>
<keyword evidence="4 7" id="KW-0436">Ligase</keyword>
<dbReference type="Gene3D" id="3.40.50.720">
    <property type="entry name" value="NAD(P)-binding Rossmann-like Domain"/>
    <property type="match status" value="1"/>
</dbReference>
<dbReference type="InterPro" id="IPR005762">
    <property type="entry name" value="MurD"/>
</dbReference>
<dbReference type="GO" id="GO:0005737">
    <property type="term" value="C:cytoplasm"/>
    <property type="evidence" value="ECO:0007669"/>
    <property type="project" value="UniProtKB-SubCell"/>
</dbReference>
<dbReference type="GO" id="GO:0051301">
    <property type="term" value="P:cell division"/>
    <property type="evidence" value="ECO:0007669"/>
    <property type="project" value="UniProtKB-KW"/>
</dbReference>
<keyword evidence="7" id="KW-0573">Peptidoglycan synthesis</keyword>
<evidence type="ECO:0000256" key="6">
    <source>
        <dbReference type="ARBA" id="ARBA00022840"/>
    </source>
</evidence>
<dbReference type="EC" id="6.3.2.9" evidence="7"/>
<evidence type="ECO:0000256" key="1">
    <source>
        <dbReference type="ARBA" id="ARBA00004496"/>
    </source>
</evidence>
<dbReference type="PANTHER" id="PTHR43692">
    <property type="entry name" value="UDP-N-ACETYLMURAMOYLALANINE--D-GLUTAMATE LIGASE"/>
    <property type="match status" value="1"/>
</dbReference>
<dbReference type="InterPro" id="IPR013221">
    <property type="entry name" value="Mur_ligase_cen"/>
</dbReference>
<evidence type="ECO:0000256" key="7">
    <source>
        <dbReference type="HAMAP-Rule" id="MF_00639"/>
    </source>
</evidence>
<evidence type="ECO:0000259" key="8">
    <source>
        <dbReference type="Pfam" id="PF08245"/>
    </source>
</evidence>
<accession>A0A3D8IWG2</accession>
<keyword evidence="7" id="KW-0131">Cell cycle</keyword>
<keyword evidence="7" id="KW-0132">Cell division</keyword>
<keyword evidence="6 7" id="KW-0067">ATP-binding</keyword>
<evidence type="ECO:0000313" key="10">
    <source>
        <dbReference type="Proteomes" id="UP000257067"/>
    </source>
</evidence>
<keyword evidence="3 7" id="KW-0963">Cytoplasm</keyword>
<evidence type="ECO:0000256" key="3">
    <source>
        <dbReference type="ARBA" id="ARBA00022490"/>
    </source>
</evidence>
<dbReference type="EMBL" id="NXLU01000005">
    <property type="protein sequence ID" value="RDU68911.1"/>
    <property type="molecule type" value="Genomic_DNA"/>
</dbReference>
<dbReference type="Gene3D" id="3.90.190.20">
    <property type="entry name" value="Mur ligase, C-terminal domain"/>
    <property type="match status" value="1"/>
</dbReference>
<feature type="binding site" evidence="7">
    <location>
        <begin position="95"/>
        <end position="101"/>
    </location>
    <ligand>
        <name>ATP</name>
        <dbReference type="ChEBI" id="CHEBI:30616"/>
    </ligand>
</feature>
<dbReference type="GO" id="GO:0008360">
    <property type="term" value="P:regulation of cell shape"/>
    <property type="evidence" value="ECO:0007669"/>
    <property type="project" value="UniProtKB-KW"/>
</dbReference>
<organism evidence="9 10">
    <name type="scientific">Helicobacter cholecystus</name>
    <dbReference type="NCBI Taxonomy" id="45498"/>
    <lineage>
        <taxon>Bacteria</taxon>
        <taxon>Pseudomonadati</taxon>
        <taxon>Campylobacterota</taxon>
        <taxon>Epsilonproteobacteria</taxon>
        <taxon>Campylobacterales</taxon>
        <taxon>Helicobacteraceae</taxon>
        <taxon>Helicobacter</taxon>
    </lineage>
</organism>
<dbReference type="SUPFAM" id="SSF53244">
    <property type="entry name" value="MurD-like peptide ligases, peptide-binding domain"/>
    <property type="match status" value="1"/>
</dbReference>
<dbReference type="GO" id="GO:0071555">
    <property type="term" value="P:cell wall organization"/>
    <property type="evidence" value="ECO:0007669"/>
    <property type="project" value="UniProtKB-KW"/>
</dbReference>
<dbReference type="InterPro" id="IPR036565">
    <property type="entry name" value="Mur-like_cat_sf"/>
</dbReference>
<name>A0A3D8IWG2_9HELI</name>
<evidence type="ECO:0000256" key="5">
    <source>
        <dbReference type="ARBA" id="ARBA00022741"/>
    </source>
</evidence>
<dbReference type="UniPathway" id="UPA00219"/>
<dbReference type="AlphaFoldDB" id="A0A3D8IWG2"/>
<keyword evidence="10" id="KW-1185">Reference proteome</keyword>
<comment type="similarity">
    <text evidence="7">Belongs to the MurCDEF family.</text>
</comment>
<dbReference type="NCBIfam" id="TIGR01087">
    <property type="entry name" value="murD"/>
    <property type="match status" value="1"/>
</dbReference>
<comment type="caution">
    <text evidence="9">The sequence shown here is derived from an EMBL/GenBank/DDBJ whole genome shotgun (WGS) entry which is preliminary data.</text>
</comment>
<dbReference type="Pfam" id="PF08245">
    <property type="entry name" value="Mur_ligase_M"/>
    <property type="match status" value="1"/>
</dbReference>
<evidence type="ECO:0000256" key="4">
    <source>
        <dbReference type="ARBA" id="ARBA00022598"/>
    </source>
</evidence>
<reference evidence="9 10" key="1">
    <citation type="submission" date="2018-04" db="EMBL/GenBank/DDBJ databases">
        <title>Novel Campyloabacter and Helicobacter Species and Strains.</title>
        <authorList>
            <person name="Mannion A.J."/>
            <person name="Shen Z."/>
            <person name="Fox J.G."/>
        </authorList>
    </citation>
    <scope>NUCLEOTIDE SEQUENCE [LARGE SCALE GENOMIC DNA]</scope>
    <source>
        <strain evidence="9 10">ATCC 700242</strain>
    </source>
</reference>
<sequence>MIALLGFGKTNQALLEYINAQGIRCVVCDDGLEGEREDEFGNIFTYDLKHHITTLQIPSPGIPPYNPMIKNAKNLLSEYDYILSQIQAMQIWISGTNGKTTTTEMLEWLLRDFGGVSGGNIGTPLATLARQKPKIWILETSSFSLHYTKRVFPHCYILLPLSEDHILWHGSFESYIEDKLSVLARMGEADVAFIPKALCAHPLIKNYKGRLYLYENSKDLAEFFGVELKSIPFKEPFLLDALLALNGAEVVCGQKRIQEIENYKIGEHKIQEFRDKEGRIWVNDSKGTNADATIWALRNYKQKKIYLILGGEDKGADLSSLFEEMKAGKVEVFAIGKNALKLKELCDAYHIPCKICNILENAVKEIHSIHTQKSIALLSPAAASLDQFHSYKHRGEEFMHIVQSLR</sequence>
<comment type="function">
    <text evidence="7">Cell wall formation. Catalyzes the addition of glutamate to the nucleotide precursor UDP-N-acetylmuramoyl-L-alanine (UMA).</text>
</comment>
<keyword evidence="7" id="KW-0961">Cell wall biogenesis/degradation</keyword>